<dbReference type="PANTHER" id="PTHR30560:SF3">
    <property type="entry name" value="TRIGGER FACTOR-LIKE PROTEIN TIG, CHLOROPLASTIC"/>
    <property type="match status" value="1"/>
</dbReference>
<keyword evidence="6 11" id="KW-0697">Rotamase</keyword>
<dbReference type="InterPro" id="IPR001179">
    <property type="entry name" value="PPIase_FKBP_dom"/>
</dbReference>
<evidence type="ECO:0000313" key="15">
    <source>
        <dbReference type="EMBL" id="MBW7570924.1"/>
    </source>
</evidence>
<protein>
    <recommendedName>
        <fullName evidence="4 11">Trigger factor</fullName>
        <shortName evidence="11">TF</shortName>
        <ecNumber evidence="3 11">5.2.1.8</ecNumber>
    </recommendedName>
    <alternativeName>
        <fullName evidence="10 11">PPIase</fullName>
    </alternativeName>
</protein>
<dbReference type="PIRSF" id="PIRSF003095">
    <property type="entry name" value="Trigger_factor"/>
    <property type="match status" value="1"/>
</dbReference>
<keyword evidence="7 11" id="KW-0143">Chaperone</keyword>
<comment type="similarity">
    <text evidence="2 11 13">Belongs to the FKBP-type PPIase family. Tig subfamily.</text>
</comment>
<dbReference type="RefSeq" id="WP_219938149.1">
    <property type="nucleotide sequence ID" value="NZ_JAGFNY010000036.1"/>
</dbReference>
<dbReference type="InterPro" id="IPR046357">
    <property type="entry name" value="PPIase_dom_sf"/>
</dbReference>
<dbReference type="InterPro" id="IPR008880">
    <property type="entry name" value="Trigger_fac_C"/>
</dbReference>
<evidence type="ECO:0000256" key="1">
    <source>
        <dbReference type="ARBA" id="ARBA00000971"/>
    </source>
</evidence>
<dbReference type="Proteomes" id="UP000731465">
    <property type="component" value="Unassembled WGS sequence"/>
</dbReference>
<dbReference type="Gene3D" id="3.10.50.40">
    <property type="match status" value="1"/>
</dbReference>
<evidence type="ECO:0000256" key="10">
    <source>
        <dbReference type="ARBA" id="ARBA00029986"/>
    </source>
</evidence>
<evidence type="ECO:0000256" key="4">
    <source>
        <dbReference type="ARBA" id="ARBA00016902"/>
    </source>
</evidence>
<evidence type="ECO:0000256" key="7">
    <source>
        <dbReference type="ARBA" id="ARBA00023186"/>
    </source>
</evidence>
<evidence type="ECO:0000256" key="9">
    <source>
        <dbReference type="ARBA" id="ARBA00023306"/>
    </source>
</evidence>
<comment type="domain">
    <text evidence="11">Consists of 3 domains; the N-terminus binds the ribosome, the middle domain has PPIase activity, while the C-terminus has intrinsic chaperone activity on its own.</text>
</comment>
<keyword evidence="16" id="KW-1185">Reference proteome</keyword>
<dbReference type="Pfam" id="PF05698">
    <property type="entry name" value="Trigger_C"/>
    <property type="match status" value="1"/>
</dbReference>
<organism evidence="15 16">
    <name type="scientific">Succinivibrio faecicola</name>
    <dbReference type="NCBI Taxonomy" id="2820300"/>
    <lineage>
        <taxon>Bacteria</taxon>
        <taxon>Pseudomonadati</taxon>
        <taxon>Pseudomonadota</taxon>
        <taxon>Gammaproteobacteria</taxon>
        <taxon>Aeromonadales</taxon>
        <taxon>Succinivibrionaceae</taxon>
        <taxon>Succinivibrio</taxon>
    </lineage>
</organism>
<proteinExistence type="inferred from homology"/>
<evidence type="ECO:0000256" key="6">
    <source>
        <dbReference type="ARBA" id="ARBA00023110"/>
    </source>
</evidence>
<accession>A0ABS7DHZ6</accession>
<dbReference type="NCBIfam" id="TIGR00115">
    <property type="entry name" value="tig"/>
    <property type="match status" value="1"/>
</dbReference>
<dbReference type="PROSITE" id="PS50059">
    <property type="entry name" value="FKBP_PPIASE"/>
    <property type="match status" value="1"/>
</dbReference>
<dbReference type="PANTHER" id="PTHR30560">
    <property type="entry name" value="TRIGGER FACTOR CHAPERONE AND PEPTIDYL-PROLYL CIS/TRANS ISOMERASE"/>
    <property type="match status" value="1"/>
</dbReference>
<evidence type="ECO:0000259" key="14">
    <source>
        <dbReference type="PROSITE" id="PS50059"/>
    </source>
</evidence>
<dbReference type="Pfam" id="PF00254">
    <property type="entry name" value="FKBP_C"/>
    <property type="match status" value="1"/>
</dbReference>
<dbReference type="InterPro" id="IPR037041">
    <property type="entry name" value="Trigger_fac_C_sf"/>
</dbReference>
<dbReference type="GO" id="GO:0003755">
    <property type="term" value="F:peptidyl-prolyl cis-trans isomerase activity"/>
    <property type="evidence" value="ECO:0007669"/>
    <property type="project" value="UniProtKB-EC"/>
</dbReference>
<comment type="caution">
    <text evidence="15">The sequence shown here is derived from an EMBL/GenBank/DDBJ whole genome shotgun (WGS) entry which is preliminary data.</text>
</comment>
<feature type="domain" description="PPIase FKBP-type" evidence="14">
    <location>
        <begin position="162"/>
        <end position="244"/>
    </location>
</feature>
<evidence type="ECO:0000256" key="11">
    <source>
        <dbReference type="HAMAP-Rule" id="MF_00303"/>
    </source>
</evidence>
<dbReference type="SUPFAM" id="SSF109998">
    <property type="entry name" value="Triger factor/SurA peptide-binding domain-like"/>
    <property type="match status" value="1"/>
</dbReference>
<dbReference type="EC" id="5.2.1.8" evidence="3 11"/>
<gene>
    <name evidence="11 15" type="primary">tig</name>
    <name evidence="15" type="ORF">J5V48_08460</name>
</gene>
<keyword evidence="5 11" id="KW-0132">Cell division</keyword>
<evidence type="ECO:0000256" key="13">
    <source>
        <dbReference type="RuleBase" id="RU003914"/>
    </source>
</evidence>
<dbReference type="InterPro" id="IPR027304">
    <property type="entry name" value="Trigger_fact/SurA_dom_sf"/>
</dbReference>
<comment type="catalytic activity">
    <reaction evidence="1 11 12">
        <text>[protein]-peptidylproline (omega=180) = [protein]-peptidylproline (omega=0)</text>
        <dbReference type="Rhea" id="RHEA:16237"/>
        <dbReference type="Rhea" id="RHEA-COMP:10747"/>
        <dbReference type="Rhea" id="RHEA-COMP:10748"/>
        <dbReference type="ChEBI" id="CHEBI:83833"/>
        <dbReference type="ChEBI" id="CHEBI:83834"/>
        <dbReference type="EC" id="5.2.1.8"/>
    </reaction>
</comment>
<evidence type="ECO:0000256" key="5">
    <source>
        <dbReference type="ARBA" id="ARBA00022618"/>
    </source>
</evidence>
<dbReference type="Pfam" id="PF05697">
    <property type="entry name" value="Trigger_N"/>
    <property type="match status" value="1"/>
</dbReference>
<dbReference type="InterPro" id="IPR036611">
    <property type="entry name" value="Trigger_fac_ribosome-bd_sf"/>
</dbReference>
<name>A0ABS7DHZ6_9GAMM</name>
<keyword evidence="11" id="KW-0963">Cytoplasm</keyword>
<dbReference type="HAMAP" id="MF_00303">
    <property type="entry name" value="Trigger_factor_Tig"/>
    <property type="match status" value="1"/>
</dbReference>
<comment type="function">
    <text evidence="11">Involved in protein export. Acts as a chaperone by maintaining the newly synthesized protein in an open conformation. Functions as a peptidyl-prolyl cis-trans isomerase.</text>
</comment>
<sequence length="436" mass="48986">MQVSTEKKEGILNLITVTVPAEDVKSARSNVFKNYAKNAKIDGFRKGHIPTAVLEKNFSAQINGDTLDRVINDNIYEAIQESKLKVVDIVKVDLKSGDATSEVVFEAEVEVYPELEFKALEDLKLKKIVSEINDADIDNMVETLREQQAKWQVKDDATVAEKTRASIDFLGRCEGVEFEGGKASDFTLTIGETSMIPGFTEQIMGHKAGDKFTINVKFPEEYHAENLKGKDAEFDITVNSVSVKVLPEVNEDFIKLFNLKDATMDTFRAELKKNMERELSRALSKKNSDLVFDALAAQYGEFDVPQQFVSEQHKAILAEVENYFKQYGMKSLPEQFKKNPQYLEDAKKRARLGVISSVVADNLNFKEASDAAVEAEINLIASAYDEPEKVVEQIKADKRSFAQFKAAAYEHELIAKIFEKAQDGEDKKSFSELVGR</sequence>
<dbReference type="InterPro" id="IPR005215">
    <property type="entry name" value="Trig_fac"/>
</dbReference>
<comment type="subcellular location">
    <subcellularLocation>
        <location evidence="11">Cytoplasm</location>
    </subcellularLocation>
    <text evidence="11">About half TF is bound to the ribosome near the polypeptide exit tunnel while the other half is free in the cytoplasm.</text>
</comment>
<dbReference type="Gene3D" id="3.30.70.1050">
    <property type="entry name" value="Trigger factor ribosome-binding domain"/>
    <property type="match status" value="1"/>
</dbReference>
<dbReference type="SUPFAM" id="SSF102735">
    <property type="entry name" value="Trigger factor ribosome-binding domain"/>
    <property type="match status" value="1"/>
</dbReference>
<reference evidence="15 16" key="1">
    <citation type="submission" date="2021-03" db="EMBL/GenBank/DDBJ databases">
        <title>Succinivibrio sp. nov. isolated from feces of cow.</title>
        <authorList>
            <person name="Choi J.-Y."/>
        </authorList>
    </citation>
    <scope>NUCLEOTIDE SEQUENCE [LARGE SCALE GENOMIC DNA]</scope>
    <source>
        <strain evidence="15 16">AGMB01872</strain>
    </source>
</reference>
<evidence type="ECO:0000313" key="16">
    <source>
        <dbReference type="Proteomes" id="UP000731465"/>
    </source>
</evidence>
<dbReference type="InterPro" id="IPR008881">
    <property type="entry name" value="Trigger_fac_ribosome-bd_bac"/>
</dbReference>
<evidence type="ECO:0000256" key="8">
    <source>
        <dbReference type="ARBA" id="ARBA00023235"/>
    </source>
</evidence>
<evidence type="ECO:0000256" key="12">
    <source>
        <dbReference type="PROSITE-ProRule" id="PRU00277"/>
    </source>
</evidence>
<dbReference type="EMBL" id="JAGFNY010000036">
    <property type="protein sequence ID" value="MBW7570924.1"/>
    <property type="molecule type" value="Genomic_DNA"/>
</dbReference>
<dbReference type="SUPFAM" id="SSF54534">
    <property type="entry name" value="FKBP-like"/>
    <property type="match status" value="1"/>
</dbReference>
<evidence type="ECO:0000256" key="2">
    <source>
        <dbReference type="ARBA" id="ARBA00005464"/>
    </source>
</evidence>
<keyword evidence="9 11" id="KW-0131">Cell cycle</keyword>
<evidence type="ECO:0000256" key="3">
    <source>
        <dbReference type="ARBA" id="ARBA00013194"/>
    </source>
</evidence>
<dbReference type="Gene3D" id="1.10.3120.10">
    <property type="entry name" value="Trigger factor, C-terminal domain"/>
    <property type="match status" value="1"/>
</dbReference>
<keyword evidence="8 11" id="KW-0413">Isomerase</keyword>